<evidence type="ECO:0000313" key="2">
    <source>
        <dbReference type="Proteomes" id="UP000315724"/>
    </source>
</evidence>
<proteinExistence type="predicted"/>
<dbReference type="Proteomes" id="UP000315724">
    <property type="component" value="Chromosome"/>
</dbReference>
<dbReference type="RefSeq" id="WP_145201101.1">
    <property type="nucleotide sequence ID" value="NZ_CP036267.1"/>
</dbReference>
<dbReference type="AlphaFoldDB" id="A0A517QQP6"/>
<accession>A0A517QQP6</accession>
<protein>
    <submittedName>
        <fullName evidence="1">Uncharacterized protein</fullName>
    </submittedName>
</protein>
<keyword evidence="2" id="KW-1185">Reference proteome</keyword>
<reference evidence="1 2" key="1">
    <citation type="submission" date="2019-02" db="EMBL/GenBank/DDBJ databases">
        <title>Deep-cultivation of Planctomycetes and their phenomic and genomic characterization uncovers novel biology.</title>
        <authorList>
            <person name="Wiegand S."/>
            <person name="Jogler M."/>
            <person name="Boedeker C."/>
            <person name="Pinto D."/>
            <person name="Vollmers J."/>
            <person name="Rivas-Marin E."/>
            <person name="Kohn T."/>
            <person name="Peeters S.H."/>
            <person name="Heuer A."/>
            <person name="Rast P."/>
            <person name="Oberbeckmann S."/>
            <person name="Bunk B."/>
            <person name="Jeske O."/>
            <person name="Meyerdierks A."/>
            <person name="Storesund J.E."/>
            <person name="Kallscheuer N."/>
            <person name="Luecker S."/>
            <person name="Lage O.M."/>
            <person name="Pohl T."/>
            <person name="Merkel B.J."/>
            <person name="Hornburger P."/>
            <person name="Mueller R.-W."/>
            <person name="Bruemmer F."/>
            <person name="Labrenz M."/>
            <person name="Spormann A.M."/>
            <person name="Op den Camp H."/>
            <person name="Overmann J."/>
            <person name="Amann R."/>
            <person name="Jetten M.S.M."/>
            <person name="Mascher T."/>
            <person name="Medema M.H."/>
            <person name="Devos D.P."/>
            <person name="Kaster A.-K."/>
            <person name="Ovreas L."/>
            <person name="Rohde M."/>
            <person name="Galperin M.Y."/>
            <person name="Jogler C."/>
        </authorList>
    </citation>
    <scope>NUCLEOTIDE SEQUENCE [LARGE SCALE GENOMIC DNA]</scope>
    <source>
        <strain evidence="1 2">Mal48</strain>
    </source>
</reference>
<sequence length="289" mass="32691">MTLSSKIDSVILSRIAPRTKHTKHVLDRLTKYEASDKQKTLDDEEVWTLLLLYGFIVGGEKSLPNLANVLMGTRPETVAEAWLELHPMSPRQGTSGNSERNSQIDLILGDAAIRQGTVGGVQYCKRPHGEDGWVCFVEAKWLSDIAAKTTHDWGRNQFARVVETALTFQGDGQFPSHVHVTLLTPRIFKTPRESSASRLYAYKWREYVNKDGGINRNAILADIDRSRVDPRTSTKGWTYPKLGERIKTLTMSWVTYEQLLESMPTSDFKTELCKFAEYGTHLLQMSEVA</sequence>
<dbReference type="KEGG" id="tpol:Mal48_32110"/>
<organism evidence="1 2">
    <name type="scientific">Thalassoglobus polymorphus</name>
    <dbReference type="NCBI Taxonomy" id="2527994"/>
    <lineage>
        <taxon>Bacteria</taxon>
        <taxon>Pseudomonadati</taxon>
        <taxon>Planctomycetota</taxon>
        <taxon>Planctomycetia</taxon>
        <taxon>Planctomycetales</taxon>
        <taxon>Planctomycetaceae</taxon>
        <taxon>Thalassoglobus</taxon>
    </lineage>
</organism>
<evidence type="ECO:0000313" key="1">
    <source>
        <dbReference type="EMBL" id="QDT33954.1"/>
    </source>
</evidence>
<name>A0A517QQP6_9PLAN</name>
<dbReference type="EMBL" id="CP036267">
    <property type="protein sequence ID" value="QDT33954.1"/>
    <property type="molecule type" value="Genomic_DNA"/>
</dbReference>
<gene>
    <name evidence="1" type="ORF">Mal48_32110</name>
</gene>
<dbReference type="OrthoDB" id="5292888at2"/>